<evidence type="ECO:0000313" key="2">
    <source>
        <dbReference type="EMBL" id="MBB4035071.1"/>
    </source>
</evidence>
<gene>
    <name evidence="2" type="ORF">GGR21_000960</name>
</gene>
<dbReference type="InterPro" id="IPR013216">
    <property type="entry name" value="Methyltransf_11"/>
</dbReference>
<reference evidence="2 3" key="1">
    <citation type="submission" date="2020-08" db="EMBL/GenBank/DDBJ databases">
        <title>Genomic Encyclopedia of Type Strains, Phase IV (KMG-IV): sequencing the most valuable type-strain genomes for metagenomic binning, comparative biology and taxonomic classification.</title>
        <authorList>
            <person name="Goeker M."/>
        </authorList>
    </citation>
    <scope>NUCLEOTIDE SEQUENCE [LARGE SCALE GENOMIC DNA]</scope>
    <source>
        <strain evidence="2 3">DSM 104969</strain>
    </source>
</reference>
<keyword evidence="2" id="KW-0808">Transferase</keyword>
<evidence type="ECO:0000259" key="1">
    <source>
        <dbReference type="Pfam" id="PF08241"/>
    </source>
</evidence>
<evidence type="ECO:0000313" key="3">
    <source>
        <dbReference type="Proteomes" id="UP000555103"/>
    </source>
</evidence>
<name>A0A840CIQ7_9BACT</name>
<sequence>MTNKYDNFTDIPFITNNLDRYFIRTSIFNFIKKSLTYFKGSLLDVGCGQMPYRKYIFENSQIETYTGLDIDTAIEYNKDIRPDYTWDGKTIPFSNESYDTLIATEVLEHCPYPAEILQEMKRVLKKDGYIFLSMPFLWPLHETPHDEYRYTPFAVKRLFEEAGFRDIKIYAGGGWHASMAQMLGLWVRRSGLSAKKKKYLSVILKPIIKYLLKKDKPPTNFHEGLMITNLFVQAIK</sequence>
<dbReference type="EMBL" id="JACIEP010000003">
    <property type="protein sequence ID" value="MBB4035071.1"/>
    <property type="molecule type" value="Genomic_DNA"/>
</dbReference>
<dbReference type="RefSeq" id="WP_183306021.1">
    <property type="nucleotide sequence ID" value="NZ_JACIEP010000003.1"/>
</dbReference>
<proteinExistence type="predicted"/>
<accession>A0A840CIQ7</accession>
<dbReference type="AlphaFoldDB" id="A0A840CIQ7"/>
<feature type="domain" description="Methyltransferase type 11" evidence="1">
    <location>
        <begin position="43"/>
        <end position="131"/>
    </location>
</feature>
<dbReference type="Gene3D" id="3.40.50.150">
    <property type="entry name" value="Vaccinia Virus protein VP39"/>
    <property type="match status" value="1"/>
</dbReference>
<comment type="caution">
    <text evidence="2">The sequence shown here is derived from an EMBL/GenBank/DDBJ whole genome shotgun (WGS) entry which is preliminary data.</text>
</comment>
<dbReference type="PANTHER" id="PTHR43861">
    <property type="entry name" value="TRANS-ACONITATE 2-METHYLTRANSFERASE-RELATED"/>
    <property type="match status" value="1"/>
</dbReference>
<keyword evidence="3" id="KW-1185">Reference proteome</keyword>
<dbReference type="CDD" id="cd02440">
    <property type="entry name" value="AdoMet_MTases"/>
    <property type="match status" value="1"/>
</dbReference>
<organism evidence="2 3">
    <name type="scientific">Dysgonomonas hofstadii</name>
    <dbReference type="NCBI Taxonomy" id="637886"/>
    <lineage>
        <taxon>Bacteria</taxon>
        <taxon>Pseudomonadati</taxon>
        <taxon>Bacteroidota</taxon>
        <taxon>Bacteroidia</taxon>
        <taxon>Bacteroidales</taxon>
        <taxon>Dysgonomonadaceae</taxon>
        <taxon>Dysgonomonas</taxon>
    </lineage>
</organism>
<dbReference type="GO" id="GO:0008757">
    <property type="term" value="F:S-adenosylmethionine-dependent methyltransferase activity"/>
    <property type="evidence" value="ECO:0007669"/>
    <property type="project" value="InterPro"/>
</dbReference>
<dbReference type="SUPFAM" id="SSF53335">
    <property type="entry name" value="S-adenosyl-L-methionine-dependent methyltransferases"/>
    <property type="match status" value="1"/>
</dbReference>
<dbReference type="GO" id="GO:0032259">
    <property type="term" value="P:methylation"/>
    <property type="evidence" value="ECO:0007669"/>
    <property type="project" value="UniProtKB-KW"/>
</dbReference>
<protein>
    <submittedName>
        <fullName evidence="2">SAM-dependent methyltransferase</fullName>
    </submittedName>
</protein>
<dbReference type="Pfam" id="PF08241">
    <property type="entry name" value="Methyltransf_11"/>
    <property type="match status" value="1"/>
</dbReference>
<dbReference type="InterPro" id="IPR029063">
    <property type="entry name" value="SAM-dependent_MTases_sf"/>
</dbReference>
<keyword evidence="2" id="KW-0489">Methyltransferase</keyword>
<dbReference type="Proteomes" id="UP000555103">
    <property type="component" value="Unassembled WGS sequence"/>
</dbReference>